<comment type="caution">
    <text evidence="5">The sequence shown here is derived from an EMBL/GenBank/DDBJ whole genome shotgun (WGS) entry which is preliminary data.</text>
</comment>
<evidence type="ECO:0000256" key="2">
    <source>
        <dbReference type="ARBA" id="ARBA00022729"/>
    </source>
</evidence>
<feature type="chain" id="PRO_5045912680" evidence="3">
    <location>
        <begin position="22"/>
        <end position="397"/>
    </location>
</feature>
<dbReference type="SUPFAM" id="SSF53822">
    <property type="entry name" value="Periplasmic binding protein-like I"/>
    <property type="match status" value="1"/>
</dbReference>
<organism evidence="5 6">
    <name type="scientific">Myceligenerans indicum</name>
    <dbReference type="NCBI Taxonomy" id="2593663"/>
    <lineage>
        <taxon>Bacteria</taxon>
        <taxon>Bacillati</taxon>
        <taxon>Actinomycetota</taxon>
        <taxon>Actinomycetes</taxon>
        <taxon>Micrococcales</taxon>
        <taxon>Promicromonosporaceae</taxon>
        <taxon>Myceligenerans</taxon>
    </lineage>
</organism>
<sequence length="397" mass="40138">MRTKKSLHALAVVTACGLALAACAPSTAGGAAGSGEDDAPIDIGIIYSESGALAAYGAAYKQGFEAGLDYATDGTGEVDGRELNITYVDDAGDPEKGVSAAKDLIGKGYEILGGTVVSGVALAIAEQAEQNKVLYVSGPAAVDTLTGINHYTFRSGRQSLQDVATAGTFVDPDGADVVVYAQDNAFGQGNLAAVEAVLGAQGANVSSVLVPEDATEFTPFSKKVLNADPDLVFVAWAGGTSGAMWEGLDQQGVLDATTVVTGLGDVSTYGAYGDAAAKVEFLSHYFAGAAGTDTEQAMIDGVEAAGGTPDLFTPDGFAAAQMIVHAVAEGGDDVDGMVSALEGYEFEGPKGDMTVRASDHALIQPMYQASLVADGDAWVPQLVETVDAEAVAPAEAG</sequence>
<evidence type="ECO:0000313" key="6">
    <source>
        <dbReference type="Proteomes" id="UP000675409"/>
    </source>
</evidence>
<dbReference type="EMBL" id="JABBYC010000001">
    <property type="protein sequence ID" value="MBL0884918.1"/>
    <property type="molecule type" value="Genomic_DNA"/>
</dbReference>
<evidence type="ECO:0000256" key="3">
    <source>
        <dbReference type="SAM" id="SignalP"/>
    </source>
</evidence>
<keyword evidence="2 3" id="KW-0732">Signal</keyword>
<protein>
    <submittedName>
        <fullName evidence="5">ABC transporter substrate-binding protein</fullName>
    </submittedName>
</protein>
<dbReference type="PANTHER" id="PTHR30483">
    <property type="entry name" value="LEUCINE-SPECIFIC-BINDING PROTEIN"/>
    <property type="match status" value="1"/>
</dbReference>
<dbReference type="Pfam" id="PF13458">
    <property type="entry name" value="Peripla_BP_6"/>
    <property type="match status" value="1"/>
</dbReference>
<dbReference type="RefSeq" id="WP_201844725.1">
    <property type="nucleotide sequence ID" value="NZ_JABBYC010000001.1"/>
</dbReference>
<dbReference type="Gene3D" id="3.40.50.2300">
    <property type="match status" value="2"/>
</dbReference>
<dbReference type="InterPro" id="IPR028081">
    <property type="entry name" value="Leu-bd"/>
</dbReference>
<accession>A0ABS1LFH7</accession>
<gene>
    <name evidence="5" type="ORF">HGK34_01250</name>
</gene>
<dbReference type="PANTHER" id="PTHR30483:SF6">
    <property type="entry name" value="PERIPLASMIC BINDING PROTEIN OF ABC TRANSPORTER FOR NATURAL AMINO ACIDS"/>
    <property type="match status" value="1"/>
</dbReference>
<feature type="signal peptide" evidence="3">
    <location>
        <begin position="1"/>
        <end position="21"/>
    </location>
</feature>
<keyword evidence="6" id="KW-1185">Reference proteome</keyword>
<name>A0ABS1LFH7_9MICO</name>
<reference evidence="5 6" key="1">
    <citation type="journal article" date="2021" name="Arch. Microbiol.">
        <title>Myceligenerans indicum sp. nov., an actinobacterium isolated from mangrove sediment of Sundarbans, India.</title>
        <authorList>
            <person name="Asha K."/>
            <person name="Bhadury P."/>
        </authorList>
    </citation>
    <scope>NUCLEOTIDE SEQUENCE [LARGE SCALE GENOMIC DNA]</scope>
    <source>
        <strain evidence="5 6">I2</strain>
    </source>
</reference>
<evidence type="ECO:0000259" key="4">
    <source>
        <dbReference type="Pfam" id="PF13458"/>
    </source>
</evidence>
<comment type="similarity">
    <text evidence="1">Belongs to the leucine-binding protein family.</text>
</comment>
<dbReference type="InterPro" id="IPR028082">
    <property type="entry name" value="Peripla_BP_I"/>
</dbReference>
<dbReference type="CDD" id="cd06328">
    <property type="entry name" value="PBP1_SBP-like"/>
    <property type="match status" value="1"/>
</dbReference>
<dbReference type="Proteomes" id="UP000675409">
    <property type="component" value="Unassembled WGS sequence"/>
</dbReference>
<feature type="domain" description="Leucine-binding protein" evidence="4">
    <location>
        <begin position="40"/>
        <end position="375"/>
    </location>
</feature>
<evidence type="ECO:0000256" key="1">
    <source>
        <dbReference type="ARBA" id="ARBA00010062"/>
    </source>
</evidence>
<evidence type="ECO:0000313" key="5">
    <source>
        <dbReference type="EMBL" id="MBL0884918.1"/>
    </source>
</evidence>
<dbReference type="PROSITE" id="PS51257">
    <property type="entry name" value="PROKAR_LIPOPROTEIN"/>
    <property type="match status" value="1"/>
</dbReference>
<dbReference type="InterPro" id="IPR051010">
    <property type="entry name" value="BCAA_transport"/>
</dbReference>
<proteinExistence type="inferred from homology"/>